<dbReference type="PANTHER" id="PTHR15955:SF8">
    <property type="entry name" value="RWD DOMAIN-CONTAINING PROTEIN 2B-RELATED"/>
    <property type="match status" value="1"/>
</dbReference>
<dbReference type="AlphaFoldDB" id="A0AAF0EMT5"/>
<accession>A0AAF0EMT5</accession>
<gene>
    <name evidence="1" type="ORF">MNAN1_002284</name>
</gene>
<proteinExistence type="predicted"/>
<dbReference type="InterPro" id="IPR017359">
    <property type="entry name" value="Phi-like"/>
</dbReference>
<protein>
    <submittedName>
        <fullName evidence="1">Uncharacterized protein</fullName>
    </submittedName>
</protein>
<dbReference type="PANTHER" id="PTHR15955">
    <property type="entry name" value="RWD DOMAIN CONTAINING PROTEIN 2"/>
    <property type="match status" value="1"/>
</dbReference>
<name>A0AAF0EMT5_9BASI</name>
<dbReference type="Proteomes" id="UP001213623">
    <property type="component" value="Chromosome 4"/>
</dbReference>
<sequence length="228" mass="25532">MADRLWDELVAIRSCLLPDEFRWRGTSDEQHAWECAYQEYQATWVAPAIQQVHVALRVSRALGVSLYARLDAREALPTITVMVECPELVSHAAMTVMVQARLAECETQAIPHPTFDVLMLLQEALSEQQSACSTAPHTSVHETPTAYAPSCDMKRVLFWTHHLVAPSKRKQFAAWCPDMHVWGILKLGYPGFLCFEGAAEDVDDMACSGMPCPYAPKHRGRTLGPIRP</sequence>
<dbReference type="EMBL" id="CP119895">
    <property type="protein sequence ID" value="WFD27288.1"/>
    <property type="molecule type" value="Genomic_DNA"/>
</dbReference>
<reference evidence="1" key="1">
    <citation type="submission" date="2023-03" db="EMBL/GenBank/DDBJ databases">
        <title>Mating type loci evolution in Malassezia.</title>
        <authorList>
            <person name="Coelho M.A."/>
        </authorList>
    </citation>
    <scope>NUCLEOTIDE SEQUENCE</scope>
    <source>
        <strain evidence="1">CBS 9557</strain>
    </source>
</reference>
<keyword evidence="2" id="KW-1185">Reference proteome</keyword>
<organism evidence="1 2">
    <name type="scientific">Malassezia nana</name>
    <dbReference type="NCBI Taxonomy" id="180528"/>
    <lineage>
        <taxon>Eukaryota</taxon>
        <taxon>Fungi</taxon>
        <taxon>Dikarya</taxon>
        <taxon>Basidiomycota</taxon>
        <taxon>Ustilaginomycotina</taxon>
        <taxon>Malasseziomycetes</taxon>
        <taxon>Malasseziales</taxon>
        <taxon>Malasseziaceae</taxon>
        <taxon>Malassezia</taxon>
    </lineage>
</organism>
<evidence type="ECO:0000313" key="2">
    <source>
        <dbReference type="Proteomes" id="UP001213623"/>
    </source>
</evidence>
<evidence type="ECO:0000313" key="1">
    <source>
        <dbReference type="EMBL" id="WFD27288.1"/>
    </source>
</evidence>